<dbReference type="PANTHER" id="PTHR14604:SF3">
    <property type="entry name" value="SPERM-ASSOCIATED ANTIGEN 16 PROTEIN"/>
    <property type="match status" value="1"/>
</dbReference>
<gene>
    <name evidence="3" type="ORF">XNOV1_A014362</name>
</gene>
<sequence>MATTSFPSCAKTMSVPNPSQENDESEDSFQYEEVPLEDDCSLTEGEEDLEATVKAIQDRAAVAAAARSNSSTTHKPEEPVDNFLRNFLFQMGMTETLDHFQAEWAEMLHKGLVTPEQVGVVPEVYVENKHLESALENAQREREEYNQAKSASAETLERLQKARDFHMLQHKRAVQEKNALIKEMRKLQTQCSGYEPEVKRMSGKYEAVLKQTMMMSLEKDKEKSAHSTSNCVDISEEGAVNTTGESYHTIQPRPPSSAKPQRASPRRACV</sequence>
<feature type="compositionally biased region" description="Polar residues" evidence="2">
    <location>
        <begin position="240"/>
        <end position="249"/>
    </location>
</feature>
<accession>A0AAV1H8P2</accession>
<feature type="compositionally biased region" description="Acidic residues" evidence="2">
    <location>
        <begin position="21"/>
        <end position="40"/>
    </location>
</feature>
<dbReference type="EMBL" id="OY660883">
    <property type="protein sequence ID" value="CAJ1082311.1"/>
    <property type="molecule type" value="Genomic_DNA"/>
</dbReference>
<dbReference type="PANTHER" id="PTHR14604">
    <property type="entry name" value="WD40 REPEAT PF20"/>
    <property type="match status" value="1"/>
</dbReference>
<dbReference type="AlphaFoldDB" id="A0AAV1H8P2"/>
<evidence type="ECO:0000313" key="3">
    <source>
        <dbReference type="EMBL" id="CAJ1082311.1"/>
    </source>
</evidence>
<evidence type="ECO:0000256" key="2">
    <source>
        <dbReference type="SAM" id="MobiDB-lite"/>
    </source>
</evidence>
<organism evidence="3 4">
    <name type="scientific">Xyrichtys novacula</name>
    <name type="common">Pearly razorfish</name>
    <name type="synonym">Hemipteronotus novacula</name>
    <dbReference type="NCBI Taxonomy" id="13765"/>
    <lineage>
        <taxon>Eukaryota</taxon>
        <taxon>Metazoa</taxon>
        <taxon>Chordata</taxon>
        <taxon>Craniata</taxon>
        <taxon>Vertebrata</taxon>
        <taxon>Euteleostomi</taxon>
        <taxon>Actinopterygii</taxon>
        <taxon>Neopterygii</taxon>
        <taxon>Teleostei</taxon>
        <taxon>Neoteleostei</taxon>
        <taxon>Acanthomorphata</taxon>
        <taxon>Eupercaria</taxon>
        <taxon>Labriformes</taxon>
        <taxon>Labridae</taxon>
        <taxon>Xyrichtys</taxon>
    </lineage>
</organism>
<reference evidence="3" key="1">
    <citation type="submission" date="2023-08" db="EMBL/GenBank/DDBJ databases">
        <authorList>
            <person name="Alioto T."/>
            <person name="Alioto T."/>
            <person name="Gomez Garrido J."/>
        </authorList>
    </citation>
    <scope>NUCLEOTIDE SEQUENCE</scope>
</reference>
<name>A0AAV1H8P2_XYRNO</name>
<proteinExistence type="predicted"/>
<evidence type="ECO:0000313" key="4">
    <source>
        <dbReference type="Proteomes" id="UP001178508"/>
    </source>
</evidence>
<feature type="region of interest" description="Disordered" evidence="2">
    <location>
        <begin position="1"/>
        <end position="40"/>
    </location>
</feature>
<evidence type="ECO:0000256" key="1">
    <source>
        <dbReference type="SAM" id="Coils"/>
    </source>
</evidence>
<dbReference type="GO" id="GO:1990716">
    <property type="term" value="C:axonemal central apparatus"/>
    <property type="evidence" value="ECO:0007669"/>
    <property type="project" value="TreeGrafter"/>
</dbReference>
<keyword evidence="1" id="KW-0175">Coiled coil</keyword>
<keyword evidence="4" id="KW-1185">Reference proteome</keyword>
<feature type="region of interest" description="Disordered" evidence="2">
    <location>
        <begin position="220"/>
        <end position="270"/>
    </location>
</feature>
<protein>
    <submittedName>
        <fullName evidence="3">Sperm-associated antigen 16 protein-like isoform X2</fullName>
    </submittedName>
</protein>
<dbReference type="Proteomes" id="UP001178508">
    <property type="component" value="Chromosome 20"/>
</dbReference>
<feature type="coiled-coil region" evidence="1">
    <location>
        <begin position="128"/>
        <end position="190"/>
    </location>
</feature>
<dbReference type="InterPro" id="IPR050995">
    <property type="entry name" value="WD-F-box_domain-protein"/>
</dbReference>
<dbReference type="GO" id="GO:0035082">
    <property type="term" value="P:axoneme assembly"/>
    <property type="evidence" value="ECO:0007669"/>
    <property type="project" value="TreeGrafter"/>
</dbReference>